<sequence length="103" mass="11367">MVRSSLWFIHLAKLGWTQSNYCHRVEEDALGESLDGWSWTGGDTNMSSCVATSDSWWSGGLSPFGASSRLDSLWAMDADPLGASNLSRFELQHLFPSQVLLQA</sequence>
<gene>
    <name evidence="2" type="ORF">NBR_LOCUS17610</name>
</gene>
<evidence type="ECO:0000313" key="2">
    <source>
        <dbReference type="EMBL" id="VDL81267.1"/>
    </source>
</evidence>
<feature type="signal peptide" evidence="1">
    <location>
        <begin position="1"/>
        <end position="17"/>
    </location>
</feature>
<keyword evidence="3" id="KW-1185">Reference proteome</keyword>
<evidence type="ECO:0000313" key="3">
    <source>
        <dbReference type="Proteomes" id="UP000271162"/>
    </source>
</evidence>
<dbReference type="WBParaSite" id="NBR_0001760901-mRNA-1">
    <property type="protein sequence ID" value="NBR_0001760901-mRNA-1"/>
    <property type="gene ID" value="NBR_0001760901"/>
</dbReference>
<accession>A0A0N4YKM7</accession>
<organism evidence="4">
    <name type="scientific">Nippostrongylus brasiliensis</name>
    <name type="common">Rat hookworm</name>
    <dbReference type="NCBI Taxonomy" id="27835"/>
    <lineage>
        <taxon>Eukaryota</taxon>
        <taxon>Metazoa</taxon>
        <taxon>Ecdysozoa</taxon>
        <taxon>Nematoda</taxon>
        <taxon>Chromadorea</taxon>
        <taxon>Rhabditida</taxon>
        <taxon>Rhabditina</taxon>
        <taxon>Rhabditomorpha</taxon>
        <taxon>Strongyloidea</taxon>
        <taxon>Heligmosomidae</taxon>
        <taxon>Nippostrongylus</taxon>
    </lineage>
</organism>
<dbReference type="EMBL" id="UYSL01022866">
    <property type="protein sequence ID" value="VDL81267.1"/>
    <property type="molecule type" value="Genomic_DNA"/>
</dbReference>
<evidence type="ECO:0000256" key="1">
    <source>
        <dbReference type="SAM" id="SignalP"/>
    </source>
</evidence>
<dbReference type="AlphaFoldDB" id="A0A0N4YKM7"/>
<feature type="chain" id="PRO_5043125745" evidence="1">
    <location>
        <begin position="18"/>
        <end position="103"/>
    </location>
</feature>
<reference evidence="4" key="1">
    <citation type="submission" date="2017-02" db="UniProtKB">
        <authorList>
            <consortium name="WormBaseParasite"/>
        </authorList>
    </citation>
    <scope>IDENTIFICATION</scope>
</reference>
<proteinExistence type="predicted"/>
<dbReference type="Proteomes" id="UP000271162">
    <property type="component" value="Unassembled WGS sequence"/>
</dbReference>
<reference evidence="2 3" key="2">
    <citation type="submission" date="2018-11" db="EMBL/GenBank/DDBJ databases">
        <authorList>
            <consortium name="Pathogen Informatics"/>
        </authorList>
    </citation>
    <scope>NUCLEOTIDE SEQUENCE [LARGE SCALE GENOMIC DNA]</scope>
</reference>
<name>A0A0N4YKM7_NIPBR</name>
<keyword evidence="1" id="KW-0732">Signal</keyword>
<protein>
    <submittedName>
        <fullName evidence="4">Secreted protein</fullName>
    </submittedName>
</protein>
<evidence type="ECO:0000313" key="4">
    <source>
        <dbReference type="WBParaSite" id="NBR_0001760901-mRNA-1"/>
    </source>
</evidence>